<dbReference type="OrthoDB" id="10558303at2759"/>
<keyword evidence="4" id="KW-1185">Reference proteome</keyword>
<feature type="compositionally biased region" description="Basic and acidic residues" evidence="1">
    <location>
        <begin position="86"/>
        <end position="106"/>
    </location>
</feature>
<evidence type="ECO:0000313" key="3">
    <source>
        <dbReference type="EMBL" id="CAL1139837.1"/>
    </source>
</evidence>
<dbReference type="EMBL" id="CAMXCT030001084">
    <property type="protein sequence ID" value="CAL4773774.1"/>
    <property type="molecule type" value="Genomic_DNA"/>
</dbReference>
<feature type="region of interest" description="Disordered" evidence="1">
    <location>
        <begin position="63"/>
        <end position="106"/>
    </location>
</feature>
<protein>
    <submittedName>
        <fullName evidence="2">Uncharacterized protein</fullName>
    </submittedName>
</protein>
<evidence type="ECO:0000313" key="2">
    <source>
        <dbReference type="EMBL" id="CAI3986462.1"/>
    </source>
</evidence>
<comment type="caution">
    <text evidence="2">The sequence shown here is derived from an EMBL/GenBank/DDBJ whole genome shotgun (WGS) entry which is preliminary data.</text>
</comment>
<dbReference type="EMBL" id="CAMXCT010001084">
    <property type="protein sequence ID" value="CAI3986462.1"/>
    <property type="molecule type" value="Genomic_DNA"/>
</dbReference>
<proteinExistence type="predicted"/>
<dbReference type="AlphaFoldDB" id="A0A9P1C6M6"/>
<evidence type="ECO:0000313" key="4">
    <source>
        <dbReference type="Proteomes" id="UP001152797"/>
    </source>
</evidence>
<dbReference type="EMBL" id="CAMXCT020001084">
    <property type="protein sequence ID" value="CAL1139837.1"/>
    <property type="molecule type" value="Genomic_DNA"/>
</dbReference>
<reference evidence="3" key="2">
    <citation type="submission" date="2024-04" db="EMBL/GenBank/DDBJ databases">
        <authorList>
            <person name="Chen Y."/>
            <person name="Shah S."/>
            <person name="Dougan E. K."/>
            <person name="Thang M."/>
            <person name="Chan C."/>
        </authorList>
    </citation>
    <scope>NUCLEOTIDE SEQUENCE [LARGE SCALE GENOMIC DNA]</scope>
</reference>
<evidence type="ECO:0000256" key="1">
    <source>
        <dbReference type="SAM" id="MobiDB-lite"/>
    </source>
</evidence>
<sequence>MRIARAPTKLQTERFGTSISVLPTPRTVRPRAADSNDSGSVWQVVFRQVEPIDPARPFLPVCEDLSQQASSPRRHTQDAAVHALRSTREEDNREEKHLRDLRTGWR</sequence>
<organism evidence="2">
    <name type="scientific">Cladocopium goreaui</name>
    <dbReference type="NCBI Taxonomy" id="2562237"/>
    <lineage>
        <taxon>Eukaryota</taxon>
        <taxon>Sar</taxon>
        <taxon>Alveolata</taxon>
        <taxon>Dinophyceae</taxon>
        <taxon>Suessiales</taxon>
        <taxon>Symbiodiniaceae</taxon>
        <taxon>Cladocopium</taxon>
    </lineage>
</organism>
<gene>
    <name evidence="2" type="ORF">C1SCF055_LOCUS13813</name>
</gene>
<accession>A0A9P1C6M6</accession>
<name>A0A9P1C6M6_9DINO</name>
<reference evidence="2" key="1">
    <citation type="submission" date="2022-10" db="EMBL/GenBank/DDBJ databases">
        <authorList>
            <person name="Chen Y."/>
            <person name="Dougan E. K."/>
            <person name="Chan C."/>
            <person name="Rhodes N."/>
            <person name="Thang M."/>
        </authorList>
    </citation>
    <scope>NUCLEOTIDE SEQUENCE</scope>
</reference>
<dbReference type="Proteomes" id="UP001152797">
    <property type="component" value="Unassembled WGS sequence"/>
</dbReference>